<dbReference type="Proteomes" id="UP000274271">
    <property type="component" value="Unassembled WGS sequence"/>
</dbReference>
<protein>
    <submittedName>
        <fullName evidence="1">Uncharacterized protein</fullName>
    </submittedName>
</protein>
<name>A0A3P1CK48_9BACT</name>
<dbReference type="RefSeq" id="WP_124907325.1">
    <property type="nucleotide sequence ID" value="NZ_RQJP01000003.1"/>
</dbReference>
<dbReference type="AlphaFoldDB" id="A0A3P1CK48"/>
<reference evidence="1 2" key="1">
    <citation type="submission" date="2018-11" db="EMBL/GenBank/DDBJ databases">
        <authorList>
            <person name="Zhou Z."/>
            <person name="Wang G."/>
        </authorList>
    </citation>
    <scope>NUCLEOTIDE SEQUENCE [LARGE SCALE GENOMIC DNA]</scope>
    <source>
        <strain evidence="1 2">KCTC42998</strain>
    </source>
</reference>
<comment type="caution">
    <text evidence="1">The sequence shown here is derived from an EMBL/GenBank/DDBJ whole genome shotgun (WGS) entry which is preliminary data.</text>
</comment>
<dbReference type="NCBIfam" id="NF041374">
    <property type="entry name" value="GDCCVxC"/>
    <property type="match status" value="1"/>
</dbReference>
<gene>
    <name evidence="1" type="ORF">EHT87_14210</name>
</gene>
<sequence>MAIVTEATLTCPECDFQKIETMPEDACMYFYQCTNCQVVLKPKQGDCCVFCSYSPVKCPPLQLSKSCCS</sequence>
<keyword evidence="2" id="KW-1185">Reference proteome</keyword>
<dbReference type="EMBL" id="RQJP01000003">
    <property type="protein sequence ID" value="RRB13426.1"/>
    <property type="molecule type" value="Genomic_DNA"/>
</dbReference>
<dbReference type="OrthoDB" id="332228at2"/>
<organism evidence="1 2">
    <name type="scientific">Larkinella knui</name>
    <dbReference type="NCBI Taxonomy" id="2025310"/>
    <lineage>
        <taxon>Bacteria</taxon>
        <taxon>Pseudomonadati</taxon>
        <taxon>Bacteroidota</taxon>
        <taxon>Cytophagia</taxon>
        <taxon>Cytophagales</taxon>
        <taxon>Spirosomataceae</taxon>
        <taxon>Larkinella</taxon>
    </lineage>
</organism>
<dbReference type="InterPro" id="IPR047677">
    <property type="entry name" value="GDCCVxC"/>
</dbReference>
<accession>A0A3P1CK48</accession>
<evidence type="ECO:0000313" key="1">
    <source>
        <dbReference type="EMBL" id="RRB13426.1"/>
    </source>
</evidence>
<evidence type="ECO:0000313" key="2">
    <source>
        <dbReference type="Proteomes" id="UP000274271"/>
    </source>
</evidence>
<proteinExistence type="predicted"/>